<dbReference type="EMBL" id="LFYR01000244">
    <property type="protein sequence ID" value="KMZ74787.1"/>
    <property type="molecule type" value="Genomic_DNA"/>
</dbReference>
<keyword evidence="8" id="KW-1185">Reference proteome</keyword>
<keyword evidence="6" id="KW-0503">Monooxygenase</keyword>
<sequence length="515" mass="59248">MEFEHTASLYTLLSEPIKKHPEAVVSFACIVVVVFIQHIRIKRDPTVVWPIVGMLPSLFRNFEKIHDHATGILQRKNCTFVFKGPWFTRLNFLLTCDPANVNYVLNTNFANYPKGDDFIQLFDVLGNGIFNADHEPWKMQRRLTHGFMGENKFRKFVIESSRNKTKTAIIPMLRGAMEDNTVVDLQDIFLRFTFDLTSTLVMGVDPCCLSPGLPIVPFAKAIDDCMEAIFIRHVVPMAFWKFMRRMEIGPEAKIMSACKVIDEFIEKNVLNKKETKDIDNLSCDMLTSCMRSAEDCKYSKTFLRDMALNLMLAGRDTTASGLSWFFYLLTQNPDVEGKIMEELRANPKVYDLKDDIEPHHLNSLVYIQACLCESLRLYPPVPFEHKSAVQEDTLPSSHKVKPDSKIMISVYSMARMEGVWGNDCQEYKPERWINPVTGKIRYEPSYKFMSFNSGPRTCLGKDIAFTQMKIAVANILSRFHVEAVENQVVIPKPSILLHMKNGFMVRVKKREDEIF</sequence>
<dbReference type="OrthoDB" id="1470350at2759"/>
<comment type="cofactor">
    <cofactor evidence="5">
        <name>heme</name>
        <dbReference type="ChEBI" id="CHEBI:30413"/>
    </cofactor>
</comment>
<dbReference type="GO" id="GO:0006629">
    <property type="term" value="P:lipid metabolic process"/>
    <property type="evidence" value="ECO:0007669"/>
    <property type="project" value="UniProtKB-ARBA"/>
</dbReference>
<dbReference type="PANTHER" id="PTHR24296">
    <property type="entry name" value="CYTOCHROME P450"/>
    <property type="match status" value="1"/>
</dbReference>
<comment type="caution">
    <text evidence="7">The sequence shown here is derived from an EMBL/GenBank/DDBJ whole genome shotgun (WGS) entry which is preliminary data.</text>
</comment>
<dbReference type="SUPFAM" id="SSF48264">
    <property type="entry name" value="Cytochrome P450"/>
    <property type="match status" value="1"/>
</dbReference>
<keyword evidence="3 6" id="KW-0560">Oxidoreductase</keyword>
<dbReference type="GO" id="GO:0004497">
    <property type="term" value="F:monooxygenase activity"/>
    <property type="evidence" value="ECO:0007669"/>
    <property type="project" value="UniProtKB-KW"/>
</dbReference>
<comment type="similarity">
    <text evidence="1 6">Belongs to the cytochrome P450 family.</text>
</comment>
<evidence type="ECO:0000313" key="7">
    <source>
        <dbReference type="EMBL" id="KMZ74787.1"/>
    </source>
</evidence>
<dbReference type="Proteomes" id="UP000036987">
    <property type="component" value="Unassembled WGS sequence"/>
</dbReference>
<dbReference type="AlphaFoldDB" id="A0A0K9Q2R9"/>
<dbReference type="GO" id="GO:0020037">
    <property type="term" value="F:heme binding"/>
    <property type="evidence" value="ECO:0007669"/>
    <property type="project" value="InterPro"/>
</dbReference>
<dbReference type="InterPro" id="IPR017972">
    <property type="entry name" value="Cyt_P450_CS"/>
</dbReference>
<evidence type="ECO:0008006" key="9">
    <source>
        <dbReference type="Google" id="ProtNLM"/>
    </source>
</evidence>
<evidence type="ECO:0000256" key="2">
    <source>
        <dbReference type="ARBA" id="ARBA00022723"/>
    </source>
</evidence>
<evidence type="ECO:0000256" key="3">
    <source>
        <dbReference type="ARBA" id="ARBA00023002"/>
    </source>
</evidence>
<dbReference type="Pfam" id="PF00067">
    <property type="entry name" value="p450"/>
    <property type="match status" value="1"/>
</dbReference>
<proteinExistence type="inferred from homology"/>
<dbReference type="PRINTS" id="PR00463">
    <property type="entry name" value="EP450I"/>
</dbReference>
<evidence type="ECO:0000256" key="6">
    <source>
        <dbReference type="RuleBase" id="RU000461"/>
    </source>
</evidence>
<dbReference type="CDD" id="cd11064">
    <property type="entry name" value="CYP86A"/>
    <property type="match status" value="1"/>
</dbReference>
<evidence type="ECO:0000256" key="1">
    <source>
        <dbReference type="ARBA" id="ARBA00010617"/>
    </source>
</evidence>
<evidence type="ECO:0000256" key="5">
    <source>
        <dbReference type="PIRSR" id="PIRSR602401-1"/>
    </source>
</evidence>
<dbReference type="InterPro" id="IPR001128">
    <property type="entry name" value="Cyt_P450"/>
</dbReference>
<dbReference type="InterPro" id="IPR002401">
    <property type="entry name" value="Cyt_P450_E_grp-I"/>
</dbReference>
<organism evidence="7 8">
    <name type="scientific">Zostera marina</name>
    <name type="common">Eelgrass</name>
    <dbReference type="NCBI Taxonomy" id="29655"/>
    <lineage>
        <taxon>Eukaryota</taxon>
        <taxon>Viridiplantae</taxon>
        <taxon>Streptophyta</taxon>
        <taxon>Embryophyta</taxon>
        <taxon>Tracheophyta</taxon>
        <taxon>Spermatophyta</taxon>
        <taxon>Magnoliopsida</taxon>
        <taxon>Liliopsida</taxon>
        <taxon>Zosteraceae</taxon>
        <taxon>Zostera</taxon>
    </lineage>
</organism>
<evidence type="ECO:0000256" key="4">
    <source>
        <dbReference type="ARBA" id="ARBA00023004"/>
    </source>
</evidence>
<dbReference type="STRING" id="29655.A0A0K9Q2R9"/>
<reference evidence="8" key="1">
    <citation type="journal article" date="2016" name="Nature">
        <title>The genome of the seagrass Zostera marina reveals angiosperm adaptation to the sea.</title>
        <authorList>
            <person name="Olsen J.L."/>
            <person name="Rouze P."/>
            <person name="Verhelst B."/>
            <person name="Lin Y.-C."/>
            <person name="Bayer T."/>
            <person name="Collen J."/>
            <person name="Dattolo E."/>
            <person name="De Paoli E."/>
            <person name="Dittami S."/>
            <person name="Maumus F."/>
            <person name="Michel G."/>
            <person name="Kersting A."/>
            <person name="Lauritano C."/>
            <person name="Lohaus R."/>
            <person name="Toepel M."/>
            <person name="Tonon T."/>
            <person name="Vanneste K."/>
            <person name="Amirebrahimi M."/>
            <person name="Brakel J."/>
            <person name="Bostroem C."/>
            <person name="Chovatia M."/>
            <person name="Grimwood J."/>
            <person name="Jenkins J.W."/>
            <person name="Jueterbock A."/>
            <person name="Mraz A."/>
            <person name="Stam W.T."/>
            <person name="Tice H."/>
            <person name="Bornberg-Bauer E."/>
            <person name="Green P.J."/>
            <person name="Pearson G.A."/>
            <person name="Procaccini G."/>
            <person name="Duarte C.M."/>
            <person name="Schmutz J."/>
            <person name="Reusch T.B.H."/>
            <person name="Van de Peer Y."/>
        </authorList>
    </citation>
    <scope>NUCLEOTIDE SEQUENCE [LARGE SCALE GENOMIC DNA]</scope>
    <source>
        <strain evidence="8">cv. Finnish</strain>
    </source>
</reference>
<accession>A0A0K9Q2R9</accession>
<protein>
    <recommendedName>
        <fullName evidence="9">Cytochrome P450</fullName>
    </recommendedName>
</protein>
<evidence type="ECO:0000313" key="8">
    <source>
        <dbReference type="Proteomes" id="UP000036987"/>
    </source>
</evidence>
<feature type="binding site" description="axial binding residue" evidence="5">
    <location>
        <position position="458"/>
    </location>
    <ligand>
        <name>heme</name>
        <dbReference type="ChEBI" id="CHEBI:30413"/>
    </ligand>
    <ligandPart>
        <name>Fe</name>
        <dbReference type="ChEBI" id="CHEBI:18248"/>
    </ligandPart>
</feature>
<dbReference type="OMA" id="WSERYGH"/>
<dbReference type="PROSITE" id="PS00086">
    <property type="entry name" value="CYTOCHROME_P450"/>
    <property type="match status" value="1"/>
</dbReference>
<dbReference type="GO" id="GO:0005506">
    <property type="term" value="F:iron ion binding"/>
    <property type="evidence" value="ECO:0007669"/>
    <property type="project" value="InterPro"/>
</dbReference>
<dbReference type="GO" id="GO:0016705">
    <property type="term" value="F:oxidoreductase activity, acting on paired donors, with incorporation or reduction of molecular oxygen"/>
    <property type="evidence" value="ECO:0007669"/>
    <property type="project" value="InterPro"/>
</dbReference>
<keyword evidence="5 6" id="KW-0349">Heme</keyword>
<keyword evidence="4 5" id="KW-0408">Iron</keyword>
<dbReference type="PRINTS" id="PR00385">
    <property type="entry name" value="P450"/>
</dbReference>
<dbReference type="Gene3D" id="1.10.630.10">
    <property type="entry name" value="Cytochrome P450"/>
    <property type="match status" value="1"/>
</dbReference>
<gene>
    <name evidence="7" type="ORF">ZOSMA_122G00550</name>
</gene>
<dbReference type="InterPro" id="IPR036396">
    <property type="entry name" value="Cyt_P450_sf"/>
</dbReference>
<name>A0A0K9Q2R9_ZOSMR</name>
<keyword evidence="2 5" id="KW-0479">Metal-binding</keyword>